<sequence length="91" mass="10013">MSSDVRSVVFGTDESCDVRISDDPYVSNRHCRVFEDDCGDVFVEDLGSTNGTTLRPDGGPPLLSTRVYGPRKIAPGTVIRVGRTDIPWRRA</sequence>
<dbReference type="InterPro" id="IPR000253">
    <property type="entry name" value="FHA_dom"/>
</dbReference>
<organism evidence="3 4">
    <name type="scientific">Actinomycetospora termitidis</name>
    <dbReference type="NCBI Taxonomy" id="3053470"/>
    <lineage>
        <taxon>Bacteria</taxon>
        <taxon>Bacillati</taxon>
        <taxon>Actinomycetota</taxon>
        <taxon>Actinomycetes</taxon>
        <taxon>Pseudonocardiales</taxon>
        <taxon>Pseudonocardiaceae</taxon>
        <taxon>Actinomycetospora</taxon>
    </lineage>
</organism>
<dbReference type="SMART" id="SM00240">
    <property type="entry name" value="FHA"/>
    <property type="match status" value="1"/>
</dbReference>
<dbReference type="RefSeq" id="WP_286056011.1">
    <property type="nucleotide sequence ID" value="NZ_JASVWF010000007.1"/>
</dbReference>
<reference evidence="3 4" key="1">
    <citation type="submission" date="2023-06" db="EMBL/GenBank/DDBJ databases">
        <title>Actinomycetospora Odt1-22.</title>
        <authorList>
            <person name="Supong K."/>
        </authorList>
    </citation>
    <scope>NUCLEOTIDE SEQUENCE [LARGE SCALE GENOMIC DNA]</scope>
    <source>
        <strain evidence="3 4">Odt1-22</strain>
    </source>
</reference>
<dbReference type="EMBL" id="JASVWF010000007">
    <property type="protein sequence ID" value="MDL5159417.1"/>
    <property type="molecule type" value="Genomic_DNA"/>
</dbReference>
<dbReference type="Pfam" id="PF00498">
    <property type="entry name" value="FHA"/>
    <property type="match status" value="1"/>
</dbReference>
<comment type="caution">
    <text evidence="3">The sequence shown here is derived from an EMBL/GenBank/DDBJ whole genome shotgun (WGS) entry which is preliminary data.</text>
</comment>
<name>A0ABT7MHK4_9PSEU</name>
<accession>A0ABT7MHK4</accession>
<evidence type="ECO:0000313" key="3">
    <source>
        <dbReference type="EMBL" id="MDL5159417.1"/>
    </source>
</evidence>
<evidence type="ECO:0000259" key="2">
    <source>
        <dbReference type="PROSITE" id="PS50006"/>
    </source>
</evidence>
<keyword evidence="4" id="KW-1185">Reference proteome</keyword>
<dbReference type="Gene3D" id="2.60.200.20">
    <property type="match status" value="1"/>
</dbReference>
<dbReference type="PROSITE" id="PS50006">
    <property type="entry name" value="FHA_DOMAIN"/>
    <property type="match status" value="1"/>
</dbReference>
<gene>
    <name evidence="3" type="ORF">QRT03_25850</name>
</gene>
<dbReference type="InterPro" id="IPR008984">
    <property type="entry name" value="SMAD_FHA_dom_sf"/>
</dbReference>
<dbReference type="Proteomes" id="UP001231924">
    <property type="component" value="Unassembled WGS sequence"/>
</dbReference>
<keyword evidence="1" id="KW-0597">Phosphoprotein</keyword>
<protein>
    <submittedName>
        <fullName evidence="3">FHA domain-containing protein</fullName>
    </submittedName>
</protein>
<evidence type="ECO:0000256" key="1">
    <source>
        <dbReference type="ARBA" id="ARBA00022553"/>
    </source>
</evidence>
<feature type="domain" description="FHA" evidence="2">
    <location>
        <begin position="8"/>
        <end position="54"/>
    </location>
</feature>
<evidence type="ECO:0000313" key="4">
    <source>
        <dbReference type="Proteomes" id="UP001231924"/>
    </source>
</evidence>
<dbReference type="SUPFAM" id="SSF49879">
    <property type="entry name" value="SMAD/FHA domain"/>
    <property type="match status" value="1"/>
</dbReference>
<proteinExistence type="predicted"/>